<dbReference type="SUPFAM" id="SSF51395">
    <property type="entry name" value="FMN-linked oxidoreductases"/>
    <property type="match status" value="1"/>
</dbReference>
<proteinExistence type="predicted"/>
<dbReference type="AlphaFoldDB" id="A0A8H5D4A0"/>
<keyword evidence="3" id="KW-1185">Reference proteome</keyword>
<dbReference type="InterPro" id="IPR013785">
    <property type="entry name" value="Aldolase_TIM"/>
</dbReference>
<dbReference type="OrthoDB" id="276546at2759"/>
<gene>
    <name evidence="2" type="ORF">D9756_007794</name>
</gene>
<comment type="caution">
    <text evidence="2">The sequence shown here is derived from an EMBL/GenBank/DDBJ whole genome shotgun (WGS) entry which is preliminary data.</text>
</comment>
<dbReference type="EMBL" id="JAACJO010000010">
    <property type="protein sequence ID" value="KAF5353345.1"/>
    <property type="molecule type" value="Genomic_DNA"/>
</dbReference>
<dbReference type="FunFam" id="3.20.20.70:FF:000138">
    <property type="entry name" value="NADPH dehydrogenase 1"/>
    <property type="match status" value="1"/>
</dbReference>
<evidence type="ECO:0000259" key="1">
    <source>
        <dbReference type="Pfam" id="PF00724"/>
    </source>
</evidence>
<dbReference type="PANTHER" id="PTHR22893">
    <property type="entry name" value="NADH OXIDOREDUCTASE-RELATED"/>
    <property type="match status" value="1"/>
</dbReference>
<accession>A0A8H5D4A0</accession>
<dbReference type="Proteomes" id="UP000559027">
    <property type="component" value="Unassembled WGS sequence"/>
</dbReference>
<dbReference type="CDD" id="cd02933">
    <property type="entry name" value="OYE_like_FMN"/>
    <property type="match status" value="1"/>
</dbReference>
<sequence length="377" mass="42040">MSPSTSRLFQPIVVGQMHLNHRVTLAPLTRVRADKNHVPTLPAMREYYSQRGSTPGTLLISEATLIAPKAGGLKHAPGVYSQEQITAWQNIVEGVHAAGSYIYCQLWAFGRQASERHLKDEDPTFSVVGPSPIPIKRDGAAVPRELTIPEIHEYVQLYATAARNAVHEAHFDGVEIHGANGYLVDEFLQDVSNQRQDEYGGSIERRSRFGLEVVRAVVDAVGTPKKVGIRLAPWSSFGGMGMEDPVPQFTHFVTTLKQEFPDLAYIHVIEPRVAGDRDDNVRGQKPHAANNFLRDIWAPRPYMSAGGYDRQDAIRQADERENELVAFGRTFIANPDLPIRLEKNLALTPYNRKTFYLMGDTTGEGYTDYPFSSASRL</sequence>
<evidence type="ECO:0000313" key="3">
    <source>
        <dbReference type="Proteomes" id="UP000559027"/>
    </source>
</evidence>
<name>A0A8H5D4A0_9AGAR</name>
<dbReference type="Gene3D" id="3.20.20.70">
    <property type="entry name" value="Aldolase class I"/>
    <property type="match status" value="1"/>
</dbReference>
<dbReference type="GO" id="GO:0003959">
    <property type="term" value="F:NADPH dehydrogenase activity"/>
    <property type="evidence" value="ECO:0007669"/>
    <property type="project" value="TreeGrafter"/>
</dbReference>
<dbReference type="InterPro" id="IPR001155">
    <property type="entry name" value="OxRdtase_FMN_N"/>
</dbReference>
<dbReference type="GO" id="GO:0010181">
    <property type="term" value="F:FMN binding"/>
    <property type="evidence" value="ECO:0007669"/>
    <property type="project" value="InterPro"/>
</dbReference>
<protein>
    <recommendedName>
        <fullName evidence="1">NADH:flavin oxidoreductase/NADH oxidase N-terminal domain-containing protein</fullName>
    </recommendedName>
</protein>
<organism evidence="2 3">
    <name type="scientific">Leucocoprinus leucothites</name>
    <dbReference type="NCBI Taxonomy" id="201217"/>
    <lineage>
        <taxon>Eukaryota</taxon>
        <taxon>Fungi</taxon>
        <taxon>Dikarya</taxon>
        <taxon>Basidiomycota</taxon>
        <taxon>Agaricomycotina</taxon>
        <taxon>Agaricomycetes</taxon>
        <taxon>Agaricomycetidae</taxon>
        <taxon>Agaricales</taxon>
        <taxon>Agaricineae</taxon>
        <taxon>Agaricaceae</taxon>
        <taxon>Leucocoprinus</taxon>
    </lineage>
</organism>
<dbReference type="Pfam" id="PF00724">
    <property type="entry name" value="Oxidored_FMN"/>
    <property type="match status" value="1"/>
</dbReference>
<reference evidence="2 3" key="1">
    <citation type="journal article" date="2020" name="ISME J.">
        <title>Uncovering the hidden diversity of litter-decomposition mechanisms in mushroom-forming fungi.</title>
        <authorList>
            <person name="Floudas D."/>
            <person name="Bentzer J."/>
            <person name="Ahren D."/>
            <person name="Johansson T."/>
            <person name="Persson P."/>
            <person name="Tunlid A."/>
        </authorList>
    </citation>
    <scope>NUCLEOTIDE SEQUENCE [LARGE SCALE GENOMIC DNA]</scope>
    <source>
        <strain evidence="2 3">CBS 146.42</strain>
    </source>
</reference>
<dbReference type="InterPro" id="IPR045247">
    <property type="entry name" value="Oye-like"/>
</dbReference>
<feature type="domain" description="NADH:flavin oxidoreductase/NADH oxidase N-terminal" evidence="1">
    <location>
        <begin position="8"/>
        <end position="346"/>
    </location>
</feature>
<dbReference type="PANTHER" id="PTHR22893:SF91">
    <property type="entry name" value="NADPH DEHYDROGENASE 2-RELATED"/>
    <property type="match status" value="1"/>
</dbReference>
<evidence type="ECO:0000313" key="2">
    <source>
        <dbReference type="EMBL" id="KAF5353345.1"/>
    </source>
</evidence>